<comment type="catalytic activity">
    <reaction evidence="10">
        <text>ATP + H2O = ADP + phosphate + H(+)</text>
        <dbReference type="Rhea" id="RHEA:13065"/>
        <dbReference type="ChEBI" id="CHEBI:15377"/>
        <dbReference type="ChEBI" id="CHEBI:15378"/>
        <dbReference type="ChEBI" id="CHEBI:30616"/>
        <dbReference type="ChEBI" id="CHEBI:43474"/>
        <dbReference type="ChEBI" id="CHEBI:456216"/>
        <dbReference type="EC" id="5.6.2.4"/>
    </reaction>
</comment>
<dbReference type="Proteomes" id="UP001454489">
    <property type="component" value="Unassembled WGS sequence"/>
</dbReference>
<evidence type="ECO:0000313" key="16">
    <source>
        <dbReference type="Proteomes" id="UP001454489"/>
    </source>
</evidence>
<dbReference type="InterPro" id="IPR000212">
    <property type="entry name" value="DNA_helicase_UvrD/REP"/>
</dbReference>
<protein>
    <recommendedName>
        <fullName evidence="9">DNA 3'-5' helicase</fullName>
        <ecNumber evidence="9">5.6.2.4</ecNumber>
    </recommendedName>
</protein>
<keyword evidence="5 11" id="KW-0067">ATP-binding</keyword>
<dbReference type="Gene3D" id="3.40.50.300">
    <property type="entry name" value="P-loop containing nucleotide triphosphate hydrolases"/>
    <property type="match status" value="2"/>
</dbReference>
<organism evidence="15 16">
    <name type="scientific">Maccoyibacter intestinihominis</name>
    <dbReference type="NCBI Taxonomy" id="3133499"/>
    <lineage>
        <taxon>Bacteria</taxon>
        <taxon>Bacillati</taxon>
        <taxon>Bacillota</taxon>
        <taxon>Clostridia</taxon>
        <taxon>Lachnospirales</taxon>
        <taxon>Lachnospiraceae</taxon>
        <taxon>Maccoyibacter</taxon>
    </lineage>
</organism>
<dbReference type="Pfam" id="PF13361">
    <property type="entry name" value="UvrD_C"/>
    <property type="match status" value="1"/>
</dbReference>
<dbReference type="PROSITE" id="PS51217">
    <property type="entry name" value="UVRD_HELICASE_CTER"/>
    <property type="match status" value="1"/>
</dbReference>
<dbReference type="Pfam" id="PF00580">
    <property type="entry name" value="UvrD-helicase"/>
    <property type="match status" value="1"/>
</dbReference>
<dbReference type="CDD" id="cd18807">
    <property type="entry name" value="SF1_C_UvrD"/>
    <property type="match status" value="1"/>
</dbReference>
<keyword evidence="16" id="KW-1185">Reference proteome</keyword>
<evidence type="ECO:0000259" key="14">
    <source>
        <dbReference type="PROSITE" id="PS51217"/>
    </source>
</evidence>
<dbReference type="RefSeq" id="WP_353530854.1">
    <property type="nucleotide sequence ID" value="NZ_JBBMEX010000007.1"/>
</dbReference>
<gene>
    <name evidence="15" type="ORF">WMO43_08155</name>
</gene>
<evidence type="ECO:0000256" key="5">
    <source>
        <dbReference type="ARBA" id="ARBA00022840"/>
    </source>
</evidence>
<evidence type="ECO:0000256" key="7">
    <source>
        <dbReference type="ARBA" id="ARBA00023235"/>
    </source>
</evidence>
<evidence type="ECO:0000259" key="13">
    <source>
        <dbReference type="PROSITE" id="PS51198"/>
    </source>
</evidence>
<accession>A0ABV1HDQ5</accession>
<keyword evidence="4 11" id="KW-0347">Helicase</keyword>
<dbReference type="SUPFAM" id="SSF52540">
    <property type="entry name" value="P-loop containing nucleoside triphosphate hydrolases"/>
    <property type="match status" value="1"/>
</dbReference>
<dbReference type="Gene3D" id="1.10.10.160">
    <property type="match status" value="1"/>
</dbReference>
<dbReference type="PANTHER" id="PTHR11070">
    <property type="entry name" value="UVRD / RECB / PCRA DNA HELICASE FAMILY MEMBER"/>
    <property type="match status" value="1"/>
</dbReference>
<evidence type="ECO:0000313" key="15">
    <source>
        <dbReference type="EMBL" id="MEQ2557841.1"/>
    </source>
</evidence>
<keyword evidence="7" id="KW-0413">Isomerase</keyword>
<dbReference type="PROSITE" id="PS51198">
    <property type="entry name" value="UVRD_HELICASE_ATP_BIND"/>
    <property type="match status" value="1"/>
</dbReference>
<name>A0ABV1HDQ5_9FIRM</name>
<dbReference type="InterPro" id="IPR014017">
    <property type="entry name" value="DNA_helicase_UvrD-like_C"/>
</dbReference>
<dbReference type="EC" id="5.6.2.4" evidence="9"/>
<dbReference type="EMBL" id="JBBMEX010000007">
    <property type="protein sequence ID" value="MEQ2557841.1"/>
    <property type="molecule type" value="Genomic_DNA"/>
</dbReference>
<dbReference type="GO" id="GO:0016787">
    <property type="term" value="F:hydrolase activity"/>
    <property type="evidence" value="ECO:0007669"/>
    <property type="project" value="UniProtKB-KW"/>
</dbReference>
<evidence type="ECO:0000256" key="2">
    <source>
        <dbReference type="ARBA" id="ARBA00022741"/>
    </source>
</evidence>
<evidence type="ECO:0000256" key="6">
    <source>
        <dbReference type="ARBA" id="ARBA00023125"/>
    </source>
</evidence>
<dbReference type="Gene3D" id="1.10.486.10">
    <property type="entry name" value="PCRA, domain 4"/>
    <property type="match status" value="1"/>
</dbReference>
<feature type="domain" description="UvrD-like helicase ATP-binding" evidence="13">
    <location>
        <begin position="3"/>
        <end position="278"/>
    </location>
</feature>
<evidence type="ECO:0000256" key="3">
    <source>
        <dbReference type="ARBA" id="ARBA00022801"/>
    </source>
</evidence>
<evidence type="ECO:0000256" key="12">
    <source>
        <dbReference type="SAM" id="Coils"/>
    </source>
</evidence>
<comment type="catalytic activity">
    <reaction evidence="8">
        <text>Couples ATP hydrolysis with the unwinding of duplex DNA by translocating in the 3'-5' direction.</text>
        <dbReference type="EC" id="5.6.2.4"/>
    </reaction>
</comment>
<dbReference type="PANTHER" id="PTHR11070:SF2">
    <property type="entry name" value="ATP-DEPENDENT DNA HELICASE SRS2"/>
    <property type="match status" value="1"/>
</dbReference>
<dbReference type="CDD" id="cd17932">
    <property type="entry name" value="DEXQc_UvrD"/>
    <property type="match status" value="1"/>
</dbReference>
<keyword evidence="12" id="KW-0175">Coiled coil</keyword>
<feature type="coiled-coil region" evidence="12">
    <location>
        <begin position="483"/>
        <end position="527"/>
    </location>
</feature>
<comment type="caution">
    <text evidence="15">The sequence shown here is derived from an EMBL/GenBank/DDBJ whole genome shotgun (WGS) entry which is preliminary data.</text>
</comment>
<evidence type="ECO:0000256" key="11">
    <source>
        <dbReference type="PROSITE-ProRule" id="PRU00560"/>
    </source>
</evidence>
<feature type="domain" description="UvrD-like helicase C-terminal" evidence="14">
    <location>
        <begin position="279"/>
        <end position="541"/>
    </location>
</feature>
<reference evidence="15 16" key="1">
    <citation type="submission" date="2024-03" db="EMBL/GenBank/DDBJ databases">
        <title>Human intestinal bacterial collection.</title>
        <authorList>
            <person name="Pauvert C."/>
            <person name="Hitch T.C.A."/>
            <person name="Clavel T."/>
        </authorList>
    </citation>
    <scope>NUCLEOTIDE SEQUENCE [LARGE SCALE GENOMIC DNA]</scope>
    <source>
        <strain evidence="15 16">CLA-AA-H185</strain>
    </source>
</reference>
<dbReference type="InterPro" id="IPR027417">
    <property type="entry name" value="P-loop_NTPase"/>
</dbReference>
<proteinExistence type="inferred from homology"/>
<dbReference type="GO" id="GO:0004386">
    <property type="term" value="F:helicase activity"/>
    <property type="evidence" value="ECO:0007669"/>
    <property type="project" value="UniProtKB-KW"/>
</dbReference>
<evidence type="ECO:0000256" key="8">
    <source>
        <dbReference type="ARBA" id="ARBA00034617"/>
    </source>
</evidence>
<evidence type="ECO:0000256" key="1">
    <source>
        <dbReference type="ARBA" id="ARBA00009922"/>
    </source>
</evidence>
<dbReference type="InterPro" id="IPR013986">
    <property type="entry name" value="DExx_box_DNA_helicase_dom_sf"/>
</dbReference>
<evidence type="ECO:0000256" key="10">
    <source>
        <dbReference type="ARBA" id="ARBA00048988"/>
    </source>
</evidence>
<evidence type="ECO:0000256" key="4">
    <source>
        <dbReference type="ARBA" id="ARBA00022806"/>
    </source>
</evidence>
<evidence type="ECO:0000256" key="9">
    <source>
        <dbReference type="ARBA" id="ARBA00034808"/>
    </source>
</evidence>
<sequence length="623" mass="73315">MKSSFNKPQSEAITHGKGPALILAGPGSGKTLVITQRVKNLIEKQHIRPSNILVITFTKAAATQMKERFTILMGEGRYPVTFGTFHAVFFSVLKNAYHYTAQNIIREEKKYQILYDIIHRMELEYEDEQEFMSGVLSEISLVKNERIDLAHYYAKNCAADIFRKIYQQYEAGKQRAGLIDFDDMLVYTYELFRERKDILALWQKQYPYILIDEFQDINKLQFEIVKMMALPHNNLFVVGDDDQSIYRFRGSKPELMLGFTKSYPDAEKILLDTNYRSDREIIKAAGNLIAHNGERFSKKIMAQSAQPGEVEFAIYKNQWAENEAVIADIKRQVQRGVPYQEIAILFRTNIQPRMLMRQLMNHNIPFIAKDKIPNLYEHWIARDIFTYIRIAQGSQERKDFLKIINRPKRYIGRESLEELSVAFDVWMEYYKEQPWIAERIDRLEYDIRMLSMMKPYAAVNYIRGGIGYDDYCREYAKYRHIREEELLEVLDELQESAKEYQSYEAWFLHMEEYKEELERQAKEQKQQPDGVTLATLHSAKGLEYDIVYLVDVNEGIMPYKKAVLEQDIEEERRMFYVGMTRARHRLSISSVQEYNGKKSEISRFVAEAGRAETGEQRINKKAT</sequence>
<feature type="binding site" evidence="11">
    <location>
        <begin position="24"/>
        <end position="31"/>
    </location>
    <ligand>
        <name>ATP</name>
        <dbReference type="ChEBI" id="CHEBI:30616"/>
    </ligand>
</feature>
<keyword evidence="3 11" id="KW-0378">Hydrolase</keyword>
<keyword evidence="6" id="KW-0238">DNA-binding</keyword>
<keyword evidence="2 11" id="KW-0547">Nucleotide-binding</keyword>
<dbReference type="InterPro" id="IPR014016">
    <property type="entry name" value="UvrD-like_ATP-bd"/>
</dbReference>
<comment type="similarity">
    <text evidence="1">Belongs to the helicase family. UvrD subfamily.</text>
</comment>